<dbReference type="Gene3D" id="3.30.70.80">
    <property type="entry name" value="Peptidase S8 propeptide/proteinase inhibitor I9"/>
    <property type="match status" value="1"/>
</dbReference>
<dbReference type="NCBIfam" id="NF047446">
    <property type="entry name" value="barrel_OmpL47"/>
    <property type="match status" value="4"/>
</dbReference>
<dbReference type="InterPro" id="IPR000209">
    <property type="entry name" value="Peptidase_S8/S53_dom"/>
</dbReference>
<dbReference type="InterPro" id="IPR058094">
    <property type="entry name" value="Ig-like_OmpL47-like"/>
</dbReference>
<keyword evidence="4 6" id="KW-0378">Hydrolase</keyword>
<evidence type="ECO:0000259" key="7">
    <source>
        <dbReference type="PROSITE" id="PS50853"/>
    </source>
</evidence>
<dbReference type="PROSITE" id="PS50853">
    <property type="entry name" value="FN3"/>
    <property type="match status" value="1"/>
</dbReference>
<dbReference type="PANTHER" id="PTHR43806:SF11">
    <property type="entry name" value="CEREVISIN-RELATED"/>
    <property type="match status" value="1"/>
</dbReference>
<proteinExistence type="inferred from homology"/>
<dbReference type="Gene3D" id="3.40.50.200">
    <property type="entry name" value="Peptidase S8/S53 domain"/>
    <property type="match status" value="1"/>
</dbReference>
<gene>
    <name evidence="8" type="primary">aprN</name>
    <name evidence="8" type="ORF">SK3146_05232</name>
</gene>
<evidence type="ECO:0000256" key="4">
    <source>
        <dbReference type="ARBA" id="ARBA00022801"/>
    </source>
</evidence>
<dbReference type="InterPro" id="IPR013783">
    <property type="entry name" value="Ig-like_fold"/>
</dbReference>
<dbReference type="InterPro" id="IPR050131">
    <property type="entry name" value="Peptidase_S8_subtilisin-like"/>
</dbReference>
<dbReference type="SUPFAM" id="SSF52743">
    <property type="entry name" value="Subtilisin-like"/>
    <property type="match status" value="1"/>
</dbReference>
<dbReference type="CDD" id="cd07477">
    <property type="entry name" value="Peptidases_S8_Subtilisin_subset"/>
    <property type="match status" value="1"/>
</dbReference>
<dbReference type="Proteomes" id="UP001057134">
    <property type="component" value="Chromosome"/>
</dbReference>
<reference evidence="8" key="2">
    <citation type="journal article" date="2021" name="J Anim Sci Technol">
        <title>Complete genome sequence of Paenibacillus konkukensis sp. nov. SK3146 as a potential probiotic strain.</title>
        <authorList>
            <person name="Jung H.I."/>
            <person name="Park S."/>
            <person name="Niu K.M."/>
            <person name="Lee S.W."/>
            <person name="Kothari D."/>
            <person name="Yi K.J."/>
            <person name="Kim S.K."/>
        </authorList>
    </citation>
    <scope>NUCLEOTIDE SEQUENCE</scope>
    <source>
        <strain evidence="8">SK3146</strain>
    </source>
</reference>
<evidence type="ECO:0000256" key="2">
    <source>
        <dbReference type="ARBA" id="ARBA00022670"/>
    </source>
</evidence>
<sequence>MKRRWFSLISFIMILFVFFDSSFYNIGYAFTEPGNPVVRSAAPTVTDNTYNEETVTQSAYLNNKKRYIVKFKNENEFSKSNKKIDSELDKTKVGKKINSFSHFSQIVMEYSNSEVAQLRKDPSIEYIELDQTVSILTAAPSVTEATYSYMNHAAMETWAFRAVKGNLLESNRHTGKNIKIALFDSGIDLNHEDLNVAGGISFVGDSFQDDNGHGTNMAGLINAQFNDVGIKGIAPSADLYAVKVLDKHGQGSYSDIIAALDWAMDNNINIINMSFGGTEPSKALQEAIEKAWESGILIIAPSGNNGTESILYPAHFPAVMAIGSIDNEYKAASFSNYGSKLELVAPGSWISTTDINNKYTVKSGTSLSAAIVTAAAADIWSAHKDWDVKQLRASMLNSATFLGDKQYYGYGLIQPINAIQEKYKREVVLDTTGEPISTGNDSGTVIPLLTHAEIAPSTVLPGQQATLHYWFDDLPHPGFISVYDEHNNLVQESAFSSILNGYWTFKQTVPGHYRIEVNLIDDPNTDYDESQAYAIVYVTVSSGGIPPDATPDVTAAKRTLISGETTTVHFSYKGTFHNTYVKILDDSRNELRSSYFANVMSGDFIFSDTNEGDYIIQVIPDDSPASLTEIIISVIRRPSLTVELNKINSTTDSYYDDSYNPGEIVYFHLDIRGEATSADLYVDGAKQNSVLNQSQFLWFSPDDINDHEIKVIASGPGGAEDSAALRLYALVKTTGAVLSYLPFDKVENSPFHEDHIPSESPNATITEYYTYPQHSFRQLNQIILEGKSDGNRFVSTPRVLADRDITQSLYCDNEPSPTRQVNWQTEEVIPRDNYAYQYSVRSFLESRVSVNAPDIWDSIAKLADPSGAINGMIGNTGESHYIPSIFSTLEVQISADGQSSANWVDEKDGSHTVQSSYFPYHYAYLNGNLVGNYGSHPPIDIQKWSNTADAKLVQFLSKLKSETNIDANSFLSEVWFKGLRAECARQRLEKENKPAYDQLQGSVPLRQKLPWFNPIAMMAFKSEILPFFTKDGIRRGAPGNGIPWGSPGSAVPSDIDTCDYSGCTSLFQKFFGFKSPVDVHVYDVNGRHTGPLPDGSLEENIPGILYFIEDGHKYVQIPNSKNYRIEITGTDNGLVTIEEADFSGGKKLQFEQYYKLPVTPATKGIITMKDIGFKLGYDVKGSGTLTELEPTTIIQGDSIVSNDSTPPETTMLVNQLPVTSGQYYGPIDITLNATDNESGVQSSEYSLDGGVTWIPYHTILHLSEYNQYTILYRSKDYNNNMETTKSQFIRIDPDVTPPVTSIQILGDEGQPTYFRSSVKVILSAVDDTGVKNTEYSLNEGATWNNYTGPIVMANEQFYKLIYRSTDIVGNIEQAKLYIFVIDLTAPSSPSIVASTKEWTKDDVTVSINHGIDTLSGFYKSQYKLNADGVWTDYTGDFKITAEGQTVIYARTLDNSGNSSIEVTETIKIDRSPPTPATINLSTAEWTNSKVTFTITPGIDSGSGVQKTQYKIGDQNNWIDYTLSVPISPEGETTVYSKTIDNLGNESVITTAVAKIDRTPPSTPANVRASNKTATAITLSWDPSIDNTYIKGYEIYKDNIYIGYTASTTYTINNLVSKKTYSFTLKAIDSAKNSSNPTIPLVVTTN</sequence>
<dbReference type="GO" id="GO:0004252">
    <property type="term" value="F:serine-type endopeptidase activity"/>
    <property type="evidence" value="ECO:0007669"/>
    <property type="project" value="UniProtKB-EC"/>
</dbReference>
<evidence type="ECO:0000256" key="3">
    <source>
        <dbReference type="ARBA" id="ARBA00022723"/>
    </source>
</evidence>
<dbReference type="PRINTS" id="PR00723">
    <property type="entry name" value="SUBTILISIN"/>
</dbReference>
<dbReference type="InterPro" id="IPR037045">
    <property type="entry name" value="S8pro/Inhibitor_I9_sf"/>
</dbReference>
<dbReference type="PROSITE" id="PS51892">
    <property type="entry name" value="SUBTILASE"/>
    <property type="match status" value="1"/>
</dbReference>
<dbReference type="InterPro" id="IPR015500">
    <property type="entry name" value="Peptidase_S8_subtilisin-rel"/>
</dbReference>
<dbReference type="InterPro" id="IPR003961">
    <property type="entry name" value="FN3_dom"/>
</dbReference>
<dbReference type="Pfam" id="PF00082">
    <property type="entry name" value="Peptidase_S8"/>
    <property type="match status" value="1"/>
</dbReference>
<feature type="active site" description="Charge relay system" evidence="6">
    <location>
        <position position="213"/>
    </location>
</feature>
<dbReference type="CDD" id="cd00063">
    <property type="entry name" value="FN3"/>
    <property type="match status" value="1"/>
</dbReference>
<dbReference type="EC" id="3.4.21.62" evidence="8"/>
<evidence type="ECO:0000256" key="5">
    <source>
        <dbReference type="ARBA" id="ARBA00022825"/>
    </source>
</evidence>
<dbReference type="SUPFAM" id="SSF49265">
    <property type="entry name" value="Fibronectin type III"/>
    <property type="match status" value="1"/>
</dbReference>
<accession>A0ABY4RTN9</accession>
<dbReference type="InterPro" id="IPR034202">
    <property type="entry name" value="Subtilisin_Carlsberg-like"/>
</dbReference>
<dbReference type="InterPro" id="IPR036116">
    <property type="entry name" value="FN3_sf"/>
</dbReference>
<feature type="active site" description="Charge relay system" evidence="6">
    <location>
        <position position="366"/>
    </location>
</feature>
<feature type="active site" description="Charge relay system" evidence="6">
    <location>
        <position position="184"/>
    </location>
</feature>
<evidence type="ECO:0000313" key="9">
    <source>
        <dbReference type="Proteomes" id="UP001057134"/>
    </source>
</evidence>
<dbReference type="Gene3D" id="2.60.40.10">
    <property type="entry name" value="Immunoglobulins"/>
    <property type="match status" value="1"/>
</dbReference>
<comment type="similarity">
    <text evidence="1 6">Belongs to the peptidase S8 family.</text>
</comment>
<keyword evidence="9" id="KW-1185">Reference proteome</keyword>
<dbReference type="Pfam" id="PF05922">
    <property type="entry name" value="Inhibitor_I9"/>
    <property type="match status" value="1"/>
</dbReference>
<keyword evidence="3" id="KW-0479">Metal-binding</keyword>
<keyword evidence="5 6" id="KW-0720">Serine protease</keyword>
<dbReference type="InterPro" id="IPR036852">
    <property type="entry name" value="Peptidase_S8/S53_dom_sf"/>
</dbReference>
<reference evidence="8" key="1">
    <citation type="submission" date="2018-02" db="EMBL/GenBank/DDBJ databases">
        <authorList>
            <person name="Kim S.-K."/>
            <person name="Jung H.-I."/>
            <person name="Lee S.-W."/>
        </authorList>
    </citation>
    <scope>NUCLEOTIDE SEQUENCE</scope>
    <source>
        <strain evidence="8">SK3146</strain>
    </source>
</reference>
<feature type="domain" description="Fibronectin type-III" evidence="7">
    <location>
        <begin position="1562"/>
        <end position="1645"/>
    </location>
</feature>
<dbReference type="SUPFAM" id="SSF54897">
    <property type="entry name" value="Protease propeptides/inhibitors"/>
    <property type="match status" value="1"/>
</dbReference>
<dbReference type="Pfam" id="PF00041">
    <property type="entry name" value="fn3"/>
    <property type="match status" value="1"/>
</dbReference>
<protein>
    <submittedName>
        <fullName evidence="8">Subtilisin NAT</fullName>
        <ecNumber evidence="8">3.4.21.62</ecNumber>
    </submittedName>
</protein>
<organism evidence="8 9">
    <name type="scientific">Paenibacillus konkukensis</name>
    <dbReference type="NCBI Taxonomy" id="2020716"/>
    <lineage>
        <taxon>Bacteria</taxon>
        <taxon>Bacillati</taxon>
        <taxon>Bacillota</taxon>
        <taxon>Bacilli</taxon>
        <taxon>Bacillales</taxon>
        <taxon>Paenibacillaceae</taxon>
        <taxon>Paenibacillus</taxon>
    </lineage>
</organism>
<keyword evidence="2 6" id="KW-0645">Protease</keyword>
<evidence type="ECO:0000256" key="6">
    <source>
        <dbReference type="PROSITE-ProRule" id="PRU01240"/>
    </source>
</evidence>
<dbReference type="RefSeq" id="WP_249861521.1">
    <property type="nucleotide sequence ID" value="NZ_CP027059.1"/>
</dbReference>
<dbReference type="PANTHER" id="PTHR43806">
    <property type="entry name" value="PEPTIDASE S8"/>
    <property type="match status" value="1"/>
</dbReference>
<dbReference type="InterPro" id="IPR010259">
    <property type="entry name" value="S8pro/Inhibitor_I9"/>
</dbReference>
<name>A0ABY4RTN9_9BACL</name>
<dbReference type="SMART" id="SM00060">
    <property type="entry name" value="FN3"/>
    <property type="match status" value="1"/>
</dbReference>
<evidence type="ECO:0000256" key="1">
    <source>
        <dbReference type="ARBA" id="ARBA00011073"/>
    </source>
</evidence>
<dbReference type="EMBL" id="CP027059">
    <property type="protein sequence ID" value="UQZ85941.1"/>
    <property type="molecule type" value="Genomic_DNA"/>
</dbReference>
<evidence type="ECO:0000313" key="8">
    <source>
        <dbReference type="EMBL" id="UQZ85941.1"/>
    </source>
</evidence>